<dbReference type="CDD" id="cd00075">
    <property type="entry name" value="HATPase"/>
    <property type="match status" value="1"/>
</dbReference>
<evidence type="ECO:0000313" key="18">
    <source>
        <dbReference type="EMBL" id="GLI21103.1"/>
    </source>
</evidence>
<gene>
    <name evidence="19" type="ORF">GGQ86_001291</name>
    <name evidence="18" type="ORF">XFLAVUS301_07770</name>
</gene>
<keyword evidence="9" id="KW-0547">Nucleotide-binding</keyword>
<evidence type="ECO:0000313" key="21">
    <source>
        <dbReference type="Proteomes" id="UP001245370"/>
    </source>
</evidence>
<dbReference type="EC" id="2.7.13.3" evidence="3"/>
<evidence type="ECO:0000256" key="3">
    <source>
        <dbReference type="ARBA" id="ARBA00012438"/>
    </source>
</evidence>
<dbReference type="SMART" id="SM00388">
    <property type="entry name" value="HisKA"/>
    <property type="match status" value="1"/>
</dbReference>
<evidence type="ECO:0000256" key="12">
    <source>
        <dbReference type="ARBA" id="ARBA00022989"/>
    </source>
</evidence>
<dbReference type="Proteomes" id="UP001245370">
    <property type="component" value="Unassembled WGS sequence"/>
</dbReference>
<accession>A0A9W6CEY8</accession>
<comment type="subcellular location">
    <subcellularLocation>
        <location evidence="2">Cell inner membrane</location>
        <topology evidence="2">Multi-pass membrane protein</topology>
    </subcellularLocation>
</comment>
<dbReference type="PANTHER" id="PTHR44936:SF5">
    <property type="entry name" value="SENSOR HISTIDINE KINASE ENVZ"/>
    <property type="match status" value="1"/>
</dbReference>
<dbReference type="AlphaFoldDB" id="A0A9W6CEY8"/>
<keyword evidence="13" id="KW-0902">Two-component regulatory system</keyword>
<evidence type="ECO:0000256" key="8">
    <source>
        <dbReference type="ARBA" id="ARBA00022692"/>
    </source>
</evidence>
<evidence type="ECO:0000259" key="16">
    <source>
        <dbReference type="PROSITE" id="PS50109"/>
    </source>
</evidence>
<dbReference type="EMBL" id="JAVDPY010000002">
    <property type="protein sequence ID" value="MDR6332827.1"/>
    <property type="molecule type" value="Genomic_DNA"/>
</dbReference>
<dbReference type="InterPro" id="IPR005467">
    <property type="entry name" value="His_kinase_dom"/>
</dbReference>
<dbReference type="SMART" id="SM00304">
    <property type="entry name" value="HAMP"/>
    <property type="match status" value="1"/>
</dbReference>
<proteinExistence type="predicted"/>
<dbReference type="CDD" id="cd00082">
    <property type="entry name" value="HisKA"/>
    <property type="match status" value="1"/>
</dbReference>
<evidence type="ECO:0000256" key="13">
    <source>
        <dbReference type="ARBA" id="ARBA00023012"/>
    </source>
</evidence>
<keyword evidence="11" id="KW-0067">ATP-binding</keyword>
<feature type="transmembrane region" description="Helical" evidence="15">
    <location>
        <begin position="21"/>
        <end position="40"/>
    </location>
</feature>
<evidence type="ECO:0000256" key="7">
    <source>
        <dbReference type="ARBA" id="ARBA00022679"/>
    </source>
</evidence>
<dbReference type="PRINTS" id="PR00344">
    <property type="entry name" value="BCTRLSENSOR"/>
</dbReference>
<dbReference type="GO" id="GO:0005886">
    <property type="term" value="C:plasma membrane"/>
    <property type="evidence" value="ECO:0007669"/>
    <property type="project" value="UniProtKB-SubCell"/>
</dbReference>
<dbReference type="PANTHER" id="PTHR44936">
    <property type="entry name" value="SENSOR PROTEIN CREC"/>
    <property type="match status" value="1"/>
</dbReference>
<dbReference type="Gene3D" id="1.10.287.130">
    <property type="match status" value="1"/>
</dbReference>
<protein>
    <recommendedName>
        <fullName evidence="3">histidine kinase</fullName>
        <ecNumber evidence="3">2.7.13.3</ecNumber>
    </recommendedName>
</protein>
<dbReference type="CDD" id="cd06225">
    <property type="entry name" value="HAMP"/>
    <property type="match status" value="1"/>
</dbReference>
<reference evidence="19 21" key="2">
    <citation type="submission" date="2023-07" db="EMBL/GenBank/DDBJ databases">
        <title>Genomic Encyclopedia of Type Strains, Phase IV (KMG-IV): sequencing the most valuable type-strain genomes for metagenomic binning, comparative biology and taxonomic classification.</title>
        <authorList>
            <person name="Goeker M."/>
        </authorList>
    </citation>
    <scope>NUCLEOTIDE SEQUENCE [LARGE SCALE GENOMIC DNA]</scope>
    <source>
        <strain evidence="19 21">DSM 338</strain>
    </source>
</reference>
<feature type="domain" description="HAMP" evidence="17">
    <location>
        <begin position="215"/>
        <end position="267"/>
    </location>
</feature>
<reference evidence="18" key="1">
    <citation type="submission" date="2022-12" db="EMBL/GenBank/DDBJ databases">
        <title>Reference genome sequencing for broad-spectrum identification of bacterial and archaeal isolates by mass spectrometry.</title>
        <authorList>
            <person name="Sekiguchi Y."/>
            <person name="Tourlousse D.M."/>
        </authorList>
    </citation>
    <scope>NUCLEOTIDE SEQUENCE</scope>
    <source>
        <strain evidence="18">301</strain>
    </source>
</reference>
<dbReference type="GO" id="GO:0005524">
    <property type="term" value="F:ATP binding"/>
    <property type="evidence" value="ECO:0007669"/>
    <property type="project" value="UniProtKB-KW"/>
</dbReference>
<keyword evidence="8 15" id="KW-0812">Transmembrane</keyword>
<evidence type="ECO:0000256" key="14">
    <source>
        <dbReference type="ARBA" id="ARBA00023136"/>
    </source>
</evidence>
<keyword evidence="21" id="KW-1185">Reference proteome</keyword>
<keyword evidence="6" id="KW-0597">Phosphoprotein</keyword>
<evidence type="ECO:0000256" key="2">
    <source>
        <dbReference type="ARBA" id="ARBA00004429"/>
    </source>
</evidence>
<evidence type="ECO:0000313" key="20">
    <source>
        <dbReference type="Proteomes" id="UP001144397"/>
    </source>
</evidence>
<evidence type="ECO:0000259" key="17">
    <source>
        <dbReference type="PROSITE" id="PS50885"/>
    </source>
</evidence>
<evidence type="ECO:0000256" key="5">
    <source>
        <dbReference type="ARBA" id="ARBA00022519"/>
    </source>
</evidence>
<evidence type="ECO:0000313" key="19">
    <source>
        <dbReference type="EMBL" id="MDR6332827.1"/>
    </source>
</evidence>
<sequence length="479" mass="51592">MSGWLKQLLRFLWPGSLAGRLVLLLVATLALAQVLLVLVLQNEHDAVVAGIVRGQALSQTVTLTRLIESMPQEQADRLAGAFTTRGTCAWVSADPPDPHEMTSTEEGLARLLSRRLHGVGNGAPAVHIDTDGLWDRRCPERSSEDFPWLRRGTGGPSQPLRPGLGVVALSVPLSGQRWLHVDAVVGLPGIWSRPIVLSFLISALAVSLVTVACVRFQTRSLRSLADASERFGRGESIPPLDVRGPSEVAAATRAFNTMQQRLSQFVRDRMRLLAAISHDLRTPLTTLRLKAEFVDDAEVRNDIVATIDELVAICEATLAFTRAEATSEETRTVDIEDLCADVVEEFASVGADARMADPMAARVLLPCRPVAMRRALRNLVDNAVRYGGRAEVTVGQTGAGAVSIRVEDEGPGLPEDRFEEAFQPFVRLEPSRSTETGGIGLGLAIARSIVKAHGGELTLANRPGGGLCAEIVLPTAERS</sequence>
<dbReference type="GeneID" id="95761571"/>
<keyword evidence="10 19" id="KW-0418">Kinase</keyword>
<comment type="catalytic activity">
    <reaction evidence="1">
        <text>ATP + protein L-histidine = ADP + protein N-phospho-L-histidine.</text>
        <dbReference type="EC" id="2.7.13.3"/>
    </reaction>
</comment>
<evidence type="ECO:0000256" key="11">
    <source>
        <dbReference type="ARBA" id="ARBA00022840"/>
    </source>
</evidence>
<dbReference type="InterPro" id="IPR003594">
    <property type="entry name" value="HATPase_dom"/>
</dbReference>
<dbReference type="InterPro" id="IPR050980">
    <property type="entry name" value="2C_sensor_his_kinase"/>
</dbReference>
<feature type="domain" description="Histidine kinase" evidence="16">
    <location>
        <begin position="275"/>
        <end position="477"/>
    </location>
</feature>
<comment type="caution">
    <text evidence="18">The sequence shown here is derived from an EMBL/GenBank/DDBJ whole genome shotgun (WGS) entry which is preliminary data.</text>
</comment>
<dbReference type="InterPro" id="IPR003661">
    <property type="entry name" value="HisK_dim/P_dom"/>
</dbReference>
<dbReference type="Pfam" id="PF00512">
    <property type="entry name" value="HisKA"/>
    <property type="match status" value="1"/>
</dbReference>
<dbReference type="Pfam" id="PF02518">
    <property type="entry name" value="HATPase_c"/>
    <property type="match status" value="1"/>
</dbReference>
<dbReference type="SMART" id="SM00387">
    <property type="entry name" value="HATPase_c"/>
    <property type="match status" value="1"/>
</dbReference>
<dbReference type="InterPro" id="IPR036890">
    <property type="entry name" value="HATPase_C_sf"/>
</dbReference>
<dbReference type="Pfam" id="PF00672">
    <property type="entry name" value="HAMP"/>
    <property type="match status" value="1"/>
</dbReference>
<keyword evidence="14 15" id="KW-0472">Membrane</keyword>
<evidence type="ECO:0000256" key="4">
    <source>
        <dbReference type="ARBA" id="ARBA00022475"/>
    </source>
</evidence>
<dbReference type="GO" id="GO:0000155">
    <property type="term" value="F:phosphorelay sensor kinase activity"/>
    <property type="evidence" value="ECO:0007669"/>
    <property type="project" value="InterPro"/>
</dbReference>
<dbReference type="InterPro" id="IPR003660">
    <property type="entry name" value="HAMP_dom"/>
</dbReference>
<dbReference type="PROSITE" id="PS50885">
    <property type="entry name" value="HAMP"/>
    <property type="match status" value="1"/>
</dbReference>
<evidence type="ECO:0000256" key="9">
    <source>
        <dbReference type="ARBA" id="ARBA00022741"/>
    </source>
</evidence>
<dbReference type="PROSITE" id="PS50109">
    <property type="entry name" value="HIS_KIN"/>
    <property type="match status" value="1"/>
</dbReference>
<evidence type="ECO:0000256" key="15">
    <source>
        <dbReference type="SAM" id="Phobius"/>
    </source>
</evidence>
<keyword evidence="7" id="KW-0808">Transferase</keyword>
<evidence type="ECO:0000256" key="10">
    <source>
        <dbReference type="ARBA" id="ARBA00022777"/>
    </source>
</evidence>
<dbReference type="InterPro" id="IPR036097">
    <property type="entry name" value="HisK_dim/P_sf"/>
</dbReference>
<keyword evidence="12 15" id="KW-1133">Transmembrane helix</keyword>
<dbReference type="Gene3D" id="3.30.565.10">
    <property type="entry name" value="Histidine kinase-like ATPase, C-terminal domain"/>
    <property type="match status" value="1"/>
</dbReference>
<dbReference type="EMBL" id="BSDO01000001">
    <property type="protein sequence ID" value="GLI21103.1"/>
    <property type="molecule type" value="Genomic_DNA"/>
</dbReference>
<evidence type="ECO:0000256" key="6">
    <source>
        <dbReference type="ARBA" id="ARBA00022553"/>
    </source>
</evidence>
<dbReference type="InterPro" id="IPR004358">
    <property type="entry name" value="Sig_transdc_His_kin-like_C"/>
</dbReference>
<keyword evidence="4" id="KW-1003">Cell membrane</keyword>
<dbReference type="SUPFAM" id="SSF47384">
    <property type="entry name" value="Homodimeric domain of signal transducing histidine kinase"/>
    <property type="match status" value="1"/>
</dbReference>
<dbReference type="SUPFAM" id="SSF55874">
    <property type="entry name" value="ATPase domain of HSP90 chaperone/DNA topoisomerase II/histidine kinase"/>
    <property type="match status" value="1"/>
</dbReference>
<dbReference type="Proteomes" id="UP001144397">
    <property type="component" value="Unassembled WGS sequence"/>
</dbReference>
<keyword evidence="5" id="KW-0997">Cell inner membrane</keyword>
<evidence type="ECO:0000256" key="1">
    <source>
        <dbReference type="ARBA" id="ARBA00000085"/>
    </source>
</evidence>
<organism evidence="18 20">
    <name type="scientific">Xanthobacter flavus</name>
    <dbReference type="NCBI Taxonomy" id="281"/>
    <lineage>
        <taxon>Bacteria</taxon>
        <taxon>Pseudomonadati</taxon>
        <taxon>Pseudomonadota</taxon>
        <taxon>Alphaproteobacteria</taxon>
        <taxon>Hyphomicrobiales</taxon>
        <taxon>Xanthobacteraceae</taxon>
        <taxon>Xanthobacter</taxon>
    </lineage>
</organism>
<dbReference type="RefSeq" id="WP_281805537.1">
    <property type="nucleotide sequence ID" value="NZ_BSDO01000001.1"/>
</dbReference>
<name>A0A9W6CEY8_XANFL</name>